<accession>A0ABW9QX55</accession>
<dbReference type="InterPro" id="IPR001640">
    <property type="entry name" value="Lgt"/>
</dbReference>
<proteinExistence type="inferred from homology"/>
<feature type="transmembrane region" description="Helical" evidence="7">
    <location>
        <begin position="51"/>
        <end position="70"/>
    </location>
</feature>
<comment type="catalytic activity">
    <reaction evidence="7">
        <text>L-cysteinyl-[prolipoprotein] + a 1,2-diacyl-sn-glycero-3-phospho-(1'-sn-glycerol) = an S-1,2-diacyl-sn-glyceryl-L-cysteinyl-[prolipoprotein] + sn-glycerol 1-phosphate + H(+)</text>
        <dbReference type="Rhea" id="RHEA:56712"/>
        <dbReference type="Rhea" id="RHEA-COMP:14679"/>
        <dbReference type="Rhea" id="RHEA-COMP:14680"/>
        <dbReference type="ChEBI" id="CHEBI:15378"/>
        <dbReference type="ChEBI" id="CHEBI:29950"/>
        <dbReference type="ChEBI" id="CHEBI:57685"/>
        <dbReference type="ChEBI" id="CHEBI:64716"/>
        <dbReference type="ChEBI" id="CHEBI:140658"/>
        <dbReference type="EC" id="2.5.1.145"/>
    </reaction>
</comment>
<dbReference type="NCBIfam" id="TIGR00544">
    <property type="entry name" value="lgt"/>
    <property type="match status" value="1"/>
</dbReference>
<comment type="caution">
    <text evidence="8">The sequence shown here is derived from an EMBL/GenBank/DDBJ whole genome shotgun (WGS) entry which is preliminary data.</text>
</comment>
<comment type="function">
    <text evidence="7">Catalyzes the transfer of the diacylglyceryl group from phosphatidylglycerol to the sulfhydryl group of the N-terminal cysteine of a prolipoprotein, the first step in the formation of mature lipoproteins.</text>
</comment>
<evidence type="ECO:0000256" key="3">
    <source>
        <dbReference type="ARBA" id="ARBA00022679"/>
    </source>
</evidence>
<feature type="transmembrane region" description="Helical" evidence="7">
    <location>
        <begin position="183"/>
        <end position="201"/>
    </location>
</feature>
<keyword evidence="2 7" id="KW-1003">Cell membrane</keyword>
<feature type="transmembrane region" description="Helical" evidence="7">
    <location>
        <begin position="245"/>
        <end position="262"/>
    </location>
</feature>
<feature type="binding site" evidence="7">
    <location>
        <position position="138"/>
    </location>
    <ligand>
        <name>a 1,2-diacyl-sn-glycero-3-phospho-(1'-sn-glycerol)</name>
        <dbReference type="ChEBI" id="CHEBI:64716"/>
    </ligand>
</feature>
<evidence type="ECO:0000256" key="7">
    <source>
        <dbReference type="HAMAP-Rule" id="MF_01147"/>
    </source>
</evidence>
<keyword evidence="9" id="KW-1185">Reference proteome</keyword>
<name>A0ABW9QX55_9ACTN</name>
<gene>
    <name evidence="7" type="primary">lgt</name>
    <name evidence="8" type="ORF">GHK86_17125</name>
</gene>
<comment type="subcellular location">
    <subcellularLocation>
        <location evidence="7">Cell membrane</location>
        <topology evidence="7">Multi-pass membrane protein</topology>
    </subcellularLocation>
</comment>
<protein>
    <recommendedName>
        <fullName evidence="7">Phosphatidylglycerol--prolipoprotein diacylglyceryl transferase</fullName>
        <ecNumber evidence="7">2.5.1.145</ecNumber>
    </recommendedName>
</protein>
<keyword evidence="3 7" id="KW-0808">Transferase</keyword>
<evidence type="ECO:0000256" key="5">
    <source>
        <dbReference type="ARBA" id="ARBA00022989"/>
    </source>
</evidence>
<reference evidence="8 9" key="1">
    <citation type="submission" date="2019-11" db="EMBL/GenBank/DDBJ databases">
        <title>Acidiferrimicrobium australis gen. nov., sp. nov., an acidophilic and obligately heterotrophic, member of the Actinobacteria that catalyses dissimilatory oxido- reduction of iron isolated from metal-rich acidic water in Chile.</title>
        <authorList>
            <person name="Gonzalez D."/>
            <person name="Huber K."/>
            <person name="Hedrich S."/>
            <person name="Rojas-Villalobos C."/>
            <person name="Quatrini R."/>
            <person name="Dinamarca M.A."/>
            <person name="Schwarz A."/>
            <person name="Canales C."/>
            <person name="Nancucheo I."/>
        </authorList>
    </citation>
    <scope>NUCLEOTIDE SEQUENCE [LARGE SCALE GENOMIC DNA]</scope>
    <source>
        <strain evidence="8 9">USS-CCA1</strain>
    </source>
</reference>
<evidence type="ECO:0000256" key="1">
    <source>
        <dbReference type="ARBA" id="ARBA00007150"/>
    </source>
</evidence>
<feature type="transmembrane region" description="Helical" evidence="7">
    <location>
        <begin position="90"/>
        <end position="110"/>
    </location>
</feature>
<dbReference type="Proteomes" id="UP000437736">
    <property type="component" value="Unassembled WGS sequence"/>
</dbReference>
<feature type="transmembrane region" description="Helical" evidence="7">
    <location>
        <begin position="208"/>
        <end position="225"/>
    </location>
</feature>
<evidence type="ECO:0000256" key="2">
    <source>
        <dbReference type="ARBA" id="ARBA00022475"/>
    </source>
</evidence>
<dbReference type="EC" id="2.5.1.145" evidence="7"/>
<sequence>MLAYIPSPPTNGFNLGPIRFHLYGLMIALGVIAAVWLAQRQWERIGGRPRTFSTLALWAVPGGLVGARVYSLCTSWNVDTGGHWLRAFAVWDGGLGIWGGVVGGIATGLYGAHRLRLPWAPLFDCVAPALVLAQAIGRIGNYFNQELYGWRSNLPWAVKIDHPLIDPLTGRVIAGPGTFQPTFLYELIGDVAVVFFVLWAMRRFRIRRGFAFAVYCAGYTFVRFFTEYMRIDVAHRYLGLRLNDWSSIIVFAGAVVALAVWGRRPVGDDIAGAPLALHPSRYDHPTPGGAVPADAVPVPVEAPRNELPAG</sequence>
<comment type="pathway">
    <text evidence="7">Protein modification; lipoprotein biosynthesis (diacylglyceryl transfer).</text>
</comment>
<comment type="similarity">
    <text evidence="1 7">Belongs to the Lgt family.</text>
</comment>
<keyword evidence="5 7" id="KW-1133">Transmembrane helix</keyword>
<evidence type="ECO:0000313" key="9">
    <source>
        <dbReference type="Proteomes" id="UP000437736"/>
    </source>
</evidence>
<feature type="transmembrane region" description="Helical" evidence="7">
    <location>
        <begin position="20"/>
        <end position="39"/>
    </location>
</feature>
<keyword evidence="4 7" id="KW-0812">Transmembrane</keyword>
<dbReference type="PANTHER" id="PTHR30589:SF0">
    <property type="entry name" value="PHOSPHATIDYLGLYCEROL--PROLIPOPROTEIN DIACYLGLYCERYL TRANSFERASE"/>
    <property type="match status" value="1"/>
</dbReference>
<organism evidence="8 9">
    <name type="scientific">Acidiferrimicrobium australe</name>
    <dbReference type="NCBI Taxonomy" id="2664430"/>
    <lineage>
        <taxon>Bacteria</taxon>
        <taxon>Bacillati</taxon>
        <taxon>Actinomycetota</taxon>
        <taxon>Acidimicrobiia</taxon>
        <taxon>Acidimicrobiales</taxon>
        <taxon>Acidimicrobiaceae</taxon>
        <taxon>Acidiferrimicrobium</taxon>
    </lineage>
</organism>
<evidence type="ECO:0000256" key="6">
    <source>
        <dbReference type="ARBA" id="ARBA00023136"/>
    </source>
</evidence>
<keyword evidence="6 7" id="KW-0472">Membrane</keyword>
<dbReference type="PROSITE" id="PS01311">
    <property type="entry name" value="LGT"/>
    <property type="match status" value="1"/>
</dbReference>
<dbReference type="HAMAP" id="MF_01147">
    <property type="entry name" value="Lgt"/>
    <property type="match status" value="1"/>
</dbReference>
<keyword evidence="8" id="KW-0328">Glycosyltransferase</keyword>
<feature type="transmembrane region" description="Helical" evidence="7">
    <location>
        <begin position="122"/>
        <end position="143"/>
    </location>
</feature>
<dbReference type="GO" id="GO:0016757">
    <property type="term" value="F:glycosyltransferase activity"/>
    <property type="evidence" value="ECO:0007669"/>
    <property type="project" value="UniProtKB-KW"/>
</dbReference>
<dbReference type="EMBL" id="WJHE01001004">
    <property type="protein sequence ID" value="MST34435.1"/>
    <property type="molecule type" value="Genomic_DNA"/>
</dbReference>
<evidence type="ECO:0000256" key="4">
    <source>
        <dbReference type="ARBA" id="ARBA00022692"/>
    </source>
</evidence>
<dbReference type="PANTHER" id="PTHR30589">
    <property type="entry name" value="PROLIPOPROTEIN DIACYLGLYCERYL TRANSFERASE"/>
    <property type="match status" value="1"/>
</dbReference>
<evidence type="ECO:0000313" key="8">
    <source>
        <dbReference type="EMBL" id="MST34435.1"/>
    </source>
</evidence>
<dbReference type="Pfam" id="PF01790">
    <property type="entry name" value="LGT"/>
    <property type="match status" value="1"/>
</dbReference>